<feature type="transmembrane region" description="Helical" evidence="5">
    <location>
        <begin position="227"/>
        <end position="254"/>
    </location>
</feature>
<keyword evidence="8" id="KW-1185">Reference proteome</keyword>
<keyword evidence="3 5" id="KW-1133">Transmembrane helix</keyword>
<dbReference type="RefSeq" id="WP_091143772.1">
    <property type="nucleotide sequence ID" value="NZ_FNAI01000001.1"/>
</dbReference>
<dbReference type="InterPro" id="IPR001958">
    <property type="entry name" value="Tet-R_TetA/multi-R_MdtG-like"/>
</dbReference>
<dbReference type="PROSITE" id="PS50850">
    <property type="entry name" value="MFS"/>
    <property type="match status" value="1"/>
</dbReference>
<feature type="transmembrane region" description="Helical" evidence="5">
    <location>
        <begin position="57"/>
        <end position="80"/>
    </location>
</feature>
<reference evidence="7 8" key="1">
    <citation type="submission" date="2016-10" db="EMBL/GenBank/DDBJ databases">
        <authorList>
            <person name="de Groot N.N."/>
        </authorList>
    </citation>
    <scope>NUCLEOTIDE SEQUENCE [LARGE SCALE GENOMIC DNA]</scope>
    <source>
        <strain evidence="7 8">47C3B</strain>
    </source>
</reference>
<feature type="transmembrane region" description="Helical" evidence="5">
    <location>
        <begin position="291"/>
        <end position="310"/>
    </location>
</feature>
<evidence type="ECO:0000256" key="3">
    <source>
        <dbReference type="ARBA" id="ARBA00022989"/>
    </source>
</evidence>
<feature type="transmembrane region" description="Helical" evidence="5">
    <location>
        <begin position="160"/>
        <end position="180"/>
    </location>
</feature>
<dbReference type="Gene3D" id="1.20.1250.20">
    <property type="entry name" value="MFS general substrate transporter like domains"/>
    <property type="match status" value="1"/>
</dbReference>
<feature type="transmembrane region" description="Helical" evidence="5">
    <location>
        <begin position="92"/>
        <end position="113"/>
    </location>
</feature>
<feature type="transmembrane region" description="Helical" evidence="5">
    <location>
        <begin position="260"/>
        <end position="279"/>
    </location>
</feature>
<keyword evidence="4 5" id="KW-0472">Membrane</keyword>
<evidence type="ECO:0000313" key="8">
    <source>
        <dbReference type="Proteomes" id="UP000199072"/>
    </source>
</evidence>
<dbReference type="PANTHER" id="PTHR23531:SF1">
    <property type="entry name" value="QUINOLENE RESISTANCE PROTEIN NORA"/>
    <property type="match status" value="1"/>
</dbReference>
<dbReference type="STRING" id="1391627.SAMN05216464_101525"/>
<dbReference type="Proteomes" id="UP000199072">
    <property type="component" value="Unassembled WGS sequence"/>
</dbReference>
<protein>
    <submittedName>
        <fullName evidence="7">Predicted arabinose efflux permease, MFS family</fullName>
    </submittedName>
</protein>
<dbReference type="PANTHER" id="PTHR23531">
    <property type="entry name" value="QUINOLENE RESISTANCE PROTEIN NORA"/>
    <property type="match status" value="1"/>
</dbReference>
<evidence type="ECO:0000259" key="6">
    <source>
        <dbReference type="PROSITE" id="PS50850"/>
    </source>
</evidence>
<name>A0A1G6U688_9SPHI</name>
<feature type="transmembrane region" description="Helical" evidence="5">
    <location>
        <begin position="125"/>
        <end position="148"/>
    </location>
</feature>
<feature type="transmembrane region" description="Helical" evidence="5">
    <location>
        <begin position="350"/>
        <end position="372"/>
    </location>
</feature>
<evidence type="ECO:0000256" key="2">
    <source>
        <dbReference type="ARBA" id="ARBA00022692"/>
    </source>
</evidence>
<dbReference type="AlphaFoldDB" id="A0A1G6U688"/>
<feature type="transmembrane region" description="Helical" evidence="5">
    <location>
        <begin position="316"/>
        <end position="338"/>
    </location>
</feature>
<accession>A0A1G6U688</accession>
<feature type="transmembrane region" description="Helical" evidence="5">
    <location>
        <begin position="378"/>
        <end position="396"/>
    </location>
</feature>
<dbReference type="PRINTS" id="PR01035">
    <property type="entry name" value="TCRTETA"/>
</dbReference>
<dbReference type="GO" id="GO:0022857">
    <property type="term" value="F:transmembrane transporter activity"/>
    <property type="evidence" value="ECO:0007669"/>
    <property type="project" value="InterPro"/>
</dbReference>
<dbReference type="SUPFAM" id="SSF103473">
    <property type="entry name" value="MFS general substrate transporter"/>
    <property type="match status" value="1"/>
</dbReference>
<evidence type="ECO:0000256" key="5">
    <source>
        <dbReference type="SAM" id="Phobius"/>
    </source>
</evidence>
<feature type="domain" description="Major facilitator superfamily (MFS) profile" evidence="6">
    <location>
        <begin position="24"/>
        <end position="402"/>
    </location>
</feature>
<gene>
    <name evidence="7" type="ORF">SAMN05216464_101525</name>
</gene>
<dbReference type="CDD" id="cd17489">
    <property type="entry name" value="MFS_YfcJ_like"/>
    <property type="match status" value="1"/>
</dbReference>
<comment type="subcellular location">
    <subcellularLocation>
        <location evidence="1">Membrane</location>
        <topology evidence="1">Multi-pass membrane protein</topology>
    </subcellularLocation>
</comment>
<dbReference type="InterPro" id="IPR036259">
    <property type="entry name" value="MFS_trans_sf"/>
</dbReference>
<dbReference type="InterPro" id="IPR052714">
    <property type="entry name" value="MFS_Exporter"/>
</dbReference>
<dbReference type="NCBIfam" id="NF009048">
    <property type="entry name" value="PRK12382.1"/>
    <property type="match status" value="1"/>
</dbReference>
<dbReference type="OrthoDB" id="322544at2"/>
<organism evidence="7 8">
    <name type="scientific">Mucilaginibacter pineti</name>
    <dbReference type="NCBI Taxonomy" id="1391627"/>
    <lineage>
        <taxon>Bacteria</taxon>
        <taxon>Pseudomonadati</taxon>
        <taxon>Bacteroidota</taxon>
        <taxon>Sphingobacteriia</taxon>
        <taxon>Sphingobacteriales</taxon>
        <taxon>Sphingobacteriaceae</taxon>
        <taxon>Mucilaginibacter</taxon>
    </lineage>
</organism>
<evidence type="ECO:0000256" key="1">
    <source>
        <dbReference type="ARBA" id="ARBA00004141"/>
    </source>
</evidence>
<keyword evidence="2 5" id="KW-0812">Transmembrane</keyword>
<sequence length="405" mass="43082">MDSISTINQNIVSQESVAPYGMTRNLGVIFGMVFTEFMIMGISLGVLPAFIHQTLGLSNIWVGVVIGTQYVTTLATRQFAGKMADHKGGKRSVLTGIITSAFSGILLFMATSLVHPPFLSLGLVLAGRILLGIGESFLVVGIFAWGFALVGHNNTGKVMVWNGMGMYSGMACGAPAGMLLQTLFGLNWLFSLTIILPCIIYLIMRLLPPVPLPKSTTRLPFYKAVGLVWTSGSALALASIGFGGIASFISLYFLQNHWQNASFALTAFGLCYVIVRIFLSGAPDKFGGARIALISLLIEIAGQLLIWAGISGTFTILGAALTGIGMSLIFPSLGQIAMKKVPPANRGMAIAAYNAFFDLGLGLTAPLAGWIAGQSHYQNVYLFGTLAAATSVILVYREYRNNGTK</sequence>
<proteinExistence type="predicted"/>
<dbReference type="Pfam" id="PF07690">
    <property type="entry name" value="MFS_1"/>
    <property type="match status" value="1"/>
</dbReference>
<feature type="transmembrane region" description="Helical" evidence="5">
    <location>
        <begin position="186"/>
        <end position="207"/>
    </location>
</feature>
<dbReference type="GO" id="GO:0016020">
    <property type="term" value="C:membrane"/>
    <property type="evidence" value="ECO:0007669"/>
    <property type="project" value="UniProtKB-SubCell"/>
</dbReference>
<dbReference type="InterPro" id="IPR020846">
    <property type="entry name" value="MFS_dom"/>
</dbReference>
<feature type="transmembrane region" description="Helical" evidence="5">
    <location>
        <begin position="26"/>
        <end position="51"/>
    </location>
</feature>
<evidence type="ECO:0000256" key="4">
    <source>
        <dbReference type="ARBA" id="ARBA00023136"/>
    </source>
</evidence>
<evidence type="ECO:0000313" key="7">
    <source>
        <dbReference type="EMBL" id="SDD36107.1"/>
    </source>
</evidence>
<dbReference type="EMBL" id="FNAI01000001">
    <property type="protein sequence ID" value="SDD36107.1"/>
    <property type="molecule type" value="Genomic_DNA"/>
</dbReference>
<dbReference type="InterPro" id="IPR011701">
    <property type="entry name" value="MFS"/>
</dbReference>
<dbReference type="NCBIfam" id="NF003477">
    <property type="entry name" value="PRK05122.1"/>
    <property type="match status" value="1"/>
</dbReference>